<dbReference type="eggNOG" id="COG1054">
    <property type="taxonomic scope" value="Bacteria"/>
</dbReference>
<dbReference type="Pfam" id="PF00581">
    <property type="entry name" value="Rhodanese"/>
    <property type="match status" value="1"/>
</dbReference>
<dbReference type="NCBIfam" id="NF003703">
    <property type="entry name" value="PRK05320.1"/>
    <property type="match status" value="1"/>
</dbReference>
<evidence type="ECO:0000256" key="1">
    <source>
        <dbReference type="HAMAP-Rule" id="MF_00469"/>
    </source>
</evidence>
<dbReference type="GO" id="GO:0006400">
    <property type="term" value="P:tRNA modification"/>
    <property type="evidence" value="ECO:0007669"/>
    <property type="project" value="UniProtKB-UniRule"/>
</dbReference>
<dbReference type="AlphaFoldDB" id="H8L0P6"/>
<dbReference type="STRING" id="767434.Fraau_0173"/>
<reference evidence="3" key="1">
    <citation type="submission" date="2012-02" db="EMBL/GenBank/DDBJ databases">
        <title>The complete genome of Frateuria aurantia DSM 6220.</title>
        <authorList>
            <consortium name="US DOE Joint Genome Institute (JGI-PGF)"/>
            <person name="Lucas S."/>
            <person name="Copeland A."/>
            <person name="Lapidus A."/>
            <person name="Glavina del Rio T."/>
            <person name="Dalin E."/>
            <person name="Tice H."/>
            <person name="Bruce D."/>
            <person name="Goodwin L."/>
            <person name="Pitluck S."/>
            <person name="Peters L."/>
            <person name="Ovchinnikova G."/>
            <person name="Teshima H."/>
            <person name="Kyrpides N."/>
            <person name="Mavromatis K."/>
            <person name="Ivanova N."/>
            <person name="Brettin T."/>
            <person name="Detter J.C."/>
            <person name="Han C."/>
            <person name="Larimer F."/>
            <person name="Land M."/>
            <person name="Hauser L."/>
            <person name="Markowitz V."/>
            <person name="Cheng J.-F."/>
            <person name="Hugenholtz P."/>
            <person name="Woyke T."/>
            <person name="Wu D."/>
            <person name="Brambilla E."/>
            <person name="Klenk H.-P."/>
            <person name="Eisen J.A."/>
        </authorList>
    </citation>
    <scope>NUCLEOTIDE SEQUENCE</scope>
    <source>
        <strain evidence="3">DSM 6220</strain>
    </source>
</reference>
<dbReference type="GO" id="GO:0016705">
    <property type="term" value="F:oxidoreductase activity, acting on paired donors, with incorporation or reduction of molecular oxygen"/>
    <property type="evidence" value="ECO:0007669"/>
    <property type="project" value="UniProtKB-UniRule"/>
</dbReference>
<dbReference type="EC" id="1.14.-.-" evidence="1"/>
<name>H8L0P6_FRAAD</name>
<proteinExistence type="inferred from homology"/>
<keyword evidence="1" id="KW-0819">tRNA processing</keyword>
<evidence type="ECO:0000259" key="2">
    <source>
        <dbReference type="PROSITE" id="PS50206"/>
    </source>
</evidence>
<comment type="catalytic activity">
    <reaction evidence="1">
        <text>uridine(34) in tRNA + AH2 + O2 = 5-hydroxyuridine(34) in tRNA + A + H2O</text>
        <dbReference type="Rhea" id="RHEA:64224"/>
        <dbReference type="Rhea" id="RHEA-COMP:11727"/>
        <dbReference type="Rhea" id="RHEA-COMP:13381"/>
        <dbReference type="ChEBI" id="CHEBI:13193"/>
        <dbReference type="ChEBI" id="CHEBI:15377"/>
        <dbReference type="ChEBI" id="CHEBI:15379"/>
        <dbReference type="ChEBI" id="CHEBI:17499"/>
        <dbReference type="ChEBI" id="CHEBI:65315"/>
        <dbReference type="ChEBI" id="CHEBI:136877"/>
    </reaction>
</comment>
<gene>
    <name evidence="1" type="primary">trhO</name>
    <name evidence="3" type="ordered locus">Fraau_0173</name>
</gene>
<keyword evidence="1" id="KW-0560">Oxidoreductase</keyword>
<dbReference type="SUPFAM" id="SSF52821">
    <property type="entry name" value="Rhodanese/Cell cycle control phosphatase"/>
    <property type="match status" value="1"/>
</dbReference>
<evidence type="ECO:0000313" key="3">
    <source>
        <dbReference type="EMBL" id="AFC84670.1"/>
    </source>
</evidence>
<protein>
    <recommendedName>
        <fullName evidence="1">tRNA uridine(34) hydroxylase</fullName>
        <ecNumber evidence="1">1.14.-.-</ecNumber>
    </recommendedName>
    <alternativeName>
        <fullName evidence="1">tRNA hydroxylation protein O</fullName>
    </alternativeName>
</protein>
<dbReference type="EMBL" id="CP003350">
    <property type="protein sequence ID" value="AFC84670.1"/>
    <property type="molecule type" value="Genomic_DNA"/>
</dbReference>
<dbReference type="PROSITE" id="PS50206">
    <property type="entry name" value="RHODANESE_3"/>
    <property type="match status" value="1"/>
</dbReference>
<dbReference type="InterPro" id="IPR020936">
    <property type="entry name" value="TrhO"/>
</dbReference>
<dbReference type="InterPro" id="IPR036873">
    <property type="entry name" value="Rhodanese-like_dom_sf"/>
</dbReference>
<dbReference type="Pfam" id="PF17773">
    <property type="entry name" value="UPF0176_N"/>
    <property type="match status" value="1"/>
</dbReference>
<dbReference type="GO" id="GO:0016740">
    <property type="term" value="F:transferase activity"/>
    <property type="evidence" value="ECO:0007669"/>
    <property type="project" value="UniProtKB-KW"/>
</dbReference>
<dbReference type="Gene3D" id="3.30.70.100">
    <property type="match status" value="1"/>
</dbReference>
<comment type="similarity">
    <text evidence="1">Belongs to the TrhO family.</text>
</comment>
<comment type="function">
    <text evidence="1">Catalyzes oxygen-dependent 5-hydroxyuridine (ho5U) modification at position 34 in tRNAs.</text>
</comment>
<dbReference type="PANTHER" id="PTHR43268:SF3">
    <property type="entry name" value="RHODANESE-LIKE DOMAIN-CONTAINING PROTEIN 7-RELATED"/>
    <property type="match status" value="1"/>
</dbReference>
<evidence type="ECO:0000313" key="4">
    <source>
        <dbReference type="Proteomes" id="UP000005234"/>
    </source>
</evidence>
<dbReference type="Proteomes" id="UP000005234">
    <property type="component" value="Chromosome"/>
</dbReference>
<accession>H8L0P6</accession>
<dbReference type="SMART" id="SM00450">
    <property type="entry name" value="RHOD"/>
    <property type="match status" value="1"/>
</dbReference>
<dbReference type="HAMAP" id="MF_00469">
    <property type="entry name" value="TrhO"/>
    <property type="match status" value="1"/>
</dbReference>
<dbReference type="InterPro" id="IPR040503">
    <property type="entry name" value="TRHO_N"/>
</dbReference>
<dbReference type="Gene3D" id="3.40.250.10">
    <property type="entry name" value="Rhodanese-like domain"/>
    <property type="match status" value="1"/>
</dbReference>
<dbReference type="KEGG" id="fau:Fraau_0173"/>
<keyword evidence="3" id="KW-0808">Transferase</keyword>
<dbReference type="InterPro" id="IPR001763">
    <property type="entry name" value="Rhodanese-like_dom"/>
</dbReference>
<feature type="domain" description="Rhodanese" evidence="2">
    <location>
        <begin position="138"/>
        <end position="232"/>
    </location>
</feature>
<keyword evidence="4" id="KW-1185">Reference proteome</keyword>
<dbReference type="HOGENOM" id="CLU_038878_0_1_6"/>
<sequence>MKGSNPLAMPMSVVNISAYKFIALDALEQRQQALRERCEALQLKGTVLLAPEGINIFLAGERAAIDAIVAWLRRDPKLADLDPKESISDTAPFGKLRIRLKKEIITMRHPQIRPEGGRAPSVSPETLQRWLQQGRDDEGREVVMLDTRNDYEIACGKFSDAVDYGLTSFTGFPDAIAADRERFRERTVVSYCTGGIRCEKAALHMQELGMEHVYQLEGGILRYLEYTDADGWEGNCFVFDERGALDAGLKPAPLPAEPS</sequence>
<organism evidence="3 4">
    <name type="scientific">Frateuria aurantia (strain ATCC 33424 / DSM 6220 / KCTC 2777 / LMG 1558 / NBRC 3245 / NCIMB 13370)</name>
    <name type="common">Acetobacter aurantius</name>
    <dbReference type="NCBI Taxonomy" id="767434"/>
    <lineage>
        <taxon>Bacteria</taxon>
        <taxon>Pseudomonadati</taxon>
        <taxon>Pseudomonadota</taxon>
        <taxon>Gammaproteobacteria</taxon>
        <taxon>Lysobacterales</taxon>
        <taxon>Rhodanobacteraceae</taxon>
        <taxon>Frateuria</taxon>
    </lineage>
</organism>
<dbReference type="PANTHER" id="PTHR43268">
    <property type="entry name" value="THIOSULFATE SULFURTRANSFERASE/RHODANESE-LIKE DOMAIN-CONTAINING PROTEIN 2"/>
    <property type="match status" value="1"/>
</dbReference>